<dbReference type="InterPro" id="IPR057180">
    <property type="entry name" value="DUF7858"/>
</dbReference>
<evidence type="ECO:0000313" key="3">
    <source>
        <dbReference type="EMBL" id="TYO82067.1"/>
    </source>
</evidence>
<dbReference type="EMBL" id="CP038631">
    <property type="protein sequence ID" value="QCC45809.1"/>
    <property type="molecule type" value="Genomic_DNA"/>
</dbReference>
<reference evidence="2 4" key="1">
    <citation type="journal article" date="2019" name="Microbiol. Resour. Announc.">
        <title>The Genome Sequence of the Halobacterium salinarum Type Strain Is Closely Related to That of Laboratory Strains NRC-1 and R1.</title>
        <authorList>
            <person name="Pfeiffer F."/>
            <person name="Marchfelder A."/>
            <person name="Habermann B."/>
            <person name="Dyall-Smith M.L."/>
        </authorList>
    </citation>
    <scope>NUCLEOTIDE SEQUENCE [LARGE SCALE GENOMIC DNA]</scope>
    <source>
        <strain evidence="2">91-R6</strain>
        <strain evidence="4">ATCC 33171 / DSM 3754 / JCM 8978 / NBRC 102687 / NCIMB 764 / 91-R6</strain>
    </source>
</reference>
<dbReference type="GeneID" id="39855999"/>
<evidence type="ECO:0000313" key="4">
    <source>
        <dbReference type="Proteomes" id="UP000296216"/>
    </source>
</evidence>
<name>A0A4D6GVJ9_HALS9</name>
<reference evidence="2" key="3">
    <citation type="journal article" name="MicrobiologyOpen">
        <title>Whole-genome comparison between the type strain of Halobacterium salinarum (DSM 3754(T)) and the laboratory strains R1 and NRC-1.</title>
        <authorList>
            <person name="Pfeiffer F."/>
            <person name="Losensky G."/>
            <person name="Marchfelder A."/>
            <person name="Habermann B."/>
            <person name="Dyall-Smith M."/>
        </authorList>
    </citation>
    <scope>NUCLEOTIDE SEQUENCE</scope>
    <source>
        <strain evidence="2">91-R6</strain>
    </source>
</reference>
<dbReference type="Proteomes" id="UP000296216">
    <property type="component" value="Chromosome"/>
</dbReference>
<dbReference type="Pfam" id="PF25257">
    <property type="entry name" value="DUF7858"/>
    <property type="match status" value="1"/>
</dbReference>
<dbReference type="Proteomes" id="UP000323075">
    <property type="component" value="Unassembled WGS sequence"/>
</dbReference>
<evidence type="ECO:0000313" key="2">
    <source>
        <dbReference type="EMBL" id="QCC45809.1"/>
    </source>
</evidence>
<sequence length="176" mass="18087">MGLAEIADGITTTTTQQRERGVASVDHTRAPLADRLGTYADRLPCTAAQAAAVAKQHASGAGEQAVSDAVGVPPTTVAKCLHLLGFDDVMPLSERQREPVAAWLKGQRTRVDAVAAADGTERECMLAAYIMTHDSLPGAADVVVSALSPQQDAMVAKRDALAATLPGSGEAGVDGV</sequence>
<proteinExistence type="predicted"/>
<evidence type="ECO:0000256" key="1">
    <source>
        <dbReference type="SAM" id="MobiDB-lite"/>
    </source>
</evidence>
<accession>A0A4D6GVJ9</accession>
<dbReference type="EMBL" id="VRYN01000001">
    <property type="protein sequence ID" value="TYO82067.1"/>
    <property type="molecule type" value="Genomic_DNA"/>
</dbReference>
<organism evidence="2 4">
    <name type="scientific">Halobacterium salinarum (strain ATCC 33171 / DSM 3754 / JCM 8978 / NBRC 102687 / NCIMB 764 / 91-R6)</name>
    <dbReference type="NCBI Taxonomy" id="2597657"/>
    <lineage>
        <taxon>Archaea</taxon>
        <taxon>Methanobacteriati</taxon>
        <taxon>Methanobacteriota</taxon>
        <taxon>Stenosarchaea group</taxon>
        <taxon>Halobacteria</taxon>
        <taxon>Halobacteriales</taxon>
        <taxon>Halobacteriaceae</taxon>
        <taxon>Halobacterium</taxon>
    </lineage>
</organism>
<feature type="region of interest" description="Disordered" evidence="1">
    <location>
        <begin position="1"/>
        <end position="21"/>
    </location>
</feature>
<evidence type="ECO:0000313" key="5">
    <source>
        <dbReference type="Proteomes" id="UP000323075"/>
    </source>
</evidence>
<protein>
    <submittedName>
        <fullName evidence="2">Uncharacterized protein</fullName>
    </submittedName>
</protein>
<reference evidence="3 5" key="2">
    <citation type="submission" date="2019-07" db="EMBL/GenBank/DDBJ databases">
        <title>Genomic Encyclopedia of Archaeal and Bacterial Type Strains, Phase II (KMG-II): from individual species to whole genera.</title>
        <authorList>
            <person name="Goeker M."/>
        </authorList>
    </citation>
    <scope>NUCLEOTIDE SEQUENCE [LARGE SCALE GENOMIC DNA]</scope>
    <source>
        <strain evidence="3 5">DSM 3754</strain>
    </source>
</reference>
<gene>
    <name evidence="3" type="ORF">APQ99_00585</name>
    <name evidence="2" type="ORF">HBSAL_10835</name>
</gene>
<dbReference type="RefSeq" id="WP_136361565.1">
    <property type="nucleotide sequence ID" value="NZ_VRYN01000001.1"/>
</dbReference>
<dbReference type="AlphaFoldDB" id="A0A4D6GVJ9"/>